<sequence>MEEAAKPIRQQQRRMNPTILDVVKKEVTKLLVVGIIYPISDSQWKPDVKPRLIRWMLLLQEFDIEIKDKKGAENFVANHLSRIGRESEPMPIRDEFLDEQLLHITTPTPWFADICNFLATSQFPLEASQLYKEKL</sequence>
<keyword evidence="2" id="KW-1185">Reference proteome</keyword>
<comment type="caution">
    <text evidence="1">The sequence shown here is derived from an EMBL/GenBank/DDBJ whole genome shotgun (WGS) entry which is preliminary data.</text>
</comment>
<dbReference type="PANTHER" id="PTHR34072">
    <property type="entry name" value="ENZYMATIC POLYPROTEIN-RELATED"/>
    <property type="match status" value="1"/>
</dbReference>
<gene>
    <name evidence="1" type="ORF">CR513_35680</name>
</gene>
<accession>A0A371FYK3</accession>
<reference evidence="1" key="1">
    <citation type="submission" date="2018-05" db="EMBL/GenBank/DDBJ databases">
        <title>Draft genome of Mucuna pruriens seed.</title>
        <authorList>
            <person name="Nnadi N.E."/>
            <person name="Vos R."/>
            <person name="Hasami M.H."/>
            <person name="Devisetty U.K."/>
            <person name="Aguiy J.C."/>
        </authorList>
    </citation>
    <scope>NUCLEOTIDE SEQUENCE [LARGE SCALE GENOMIC DNA]</scope>
    <source>
        <strain evidence="1">JCA_2017</strain>
    </source>
</reference>
<dbReference type="PANTHER" id="PTHR34072:SF57">
    <property type="entry name" value="RNA-DIRECTED DNA POLYMERASE"/>
    <property type="match status" value="1"/>
</dbReference>
<dbReference type="EMBL" id="QJKJ01007370">
    <property type="protein sequence ID" value="RDX83409.1"/>
    <property type="molecule type" value="Genomic_DNA"/>
</dbReference>
<protein>
    <submittedName>
        <fullName evidence="1">Uncharacterized protein</fullName>
    </submittedName>
</protein>
<evidence type="ECO:0000313" key="2">
    <source>
        <dbReference type="Proteomes" id="UP000257109"/>
    </source>
</evidence>
<dbReference type="OrthoDB" id="1739755at2759"/>
<dbReference type="Gene3D" id="3.10.10.10">
    <property type="entry name" value="HIV Type 1 Reverse Transcriptase, subunit A, domain 1"/>
    <property type="match status" value="1"/>
</dbReference>
<evidence type="ECO:0000313" key="1">
    <source>
        <dbReference type="EMBL" id="RDX83409.1"/>
    </source>
</evidence>
<feature type="non-terminal residue" evidence="1">
    <location>
        <position position="1"/>
    </location>
</feature>
<proteinExistence type="predicted"/>
<name>A0A371FYK3_MUCPR</name>
<dbReference type="InterPro" id="IPR043502">
    <property type="entry name" value="DNA/RNA_pol_sf"/>
</dbReference>
<organism evidence="1 2">
    <name type="scientific">Mucuna pruriens</name>
    <name type="common">Velvet bean</name>
    <name type="synonym">Dolichos pruriens</name>
    <dbReference type="NCBI Taxonomy" id="157652"/>
    <lineage>
        <taxon>Eukaryota</taxon>
        <taxon>Viridiplantae</taxon>
        <taxon>Streptophyta</taxon>
        <taxon>Embryophyta</taxon>
        <taxon>Tracheophyta</taxon>
        <taxon>Spermatophyta</taxon>
        <taxon>Magnoliopsida</taxon>
        <taxon>eudicotyledons</taxon>
        <taxon>Gunneridae</taxon>
        <taxon>Pentapetalae</taxon>
        <taxon>rosids</taxon>
        <taxon>fabids</taxon>
        <taxon>Fabales</taxon>
        <taxon>Fabaceae</taxon>
        <taxon>Papilionoideae</taxon>
        <taxon>50 kb inversion clade</taxon>
        <taxon>NPAAA clade</taxon>
        <taxon>indigoferoid/millettioid clade</taxon>
        <taxon>Phaseoleae</taxon>
        <taxon>Mucuna</taxon>
    </lineage>
</organism>
<dbReference type="SUPFAM" id="SSF56672">
    <property type="entry name" value="DNA/RNA polymerases"/>
    <property type="match status" value="1"/>
</dbReference>
<dbReference type="Proteomes" id="UP000257109">
    <property type="component" value="Unassembled WGS sequence"/>
</dbReference>
<dbReference type="AlphaFoldDB" id="A0A371FYK3"/>